<dbReference type="InterPro" id="IPR055341">
    <property type="entry name" value="Glycoprotein_B_ecto_C"/>
</dbReference>
<organism evidence="21 22">
    <name type="scientific">Herpesvirus ateles type 1 (strain Lennette)</name>
    <dbReference type="NCBI Taxonomy" id="35243"/>
    <lineage>
        <taxon>Viruses</taxon>
        <taxon>Duplodnaviria</taxon>
        <taxon>Heunggongvirae</taxon>
        <taxon>Peploviricota</taxon>
        <taxon>Herviviricetes</taxon>
        <taxon>Herpesvirales</taxon>
        <taxon>Orthoherpesviridae</taxon>
        <taxon>Alphaherpesvirinae</taxon>
        <taxon>Simplexvirus</taxon>
        <taxon>Simplexvirus atelinealpha1</taxon>
    </lineage>
</organism>
<dbReference type="Gene3D" id="6.10.250.3280">
    <property type="match status" value="1"/>
</dbReference>
<evidence type="ECO:0000256" key="8">
    <source>
        <dbReference type="ARBA" id="ARBA00022870"/>
    </source>
</evidence>
<dbReference type="KEGG" id="vg:32707805"/>
<dbReference type="GO" id="GO:0046718">
    <property type="term" value="P:symbiont entry into host cell"/>
    <property type="evidence" value="ECO:0007669"/>
    <property type="project" value="UniProtKB-KW"/>
</dbReference>
<keyword evidence="4" id="KW-0732">Signal</keyword>
<feature type="domain" description="Herpesvirus Glycoprotein B PH-like" evidence="19">
    <location>
        <begin position="173"/>
        <end position="384"/>
    </location>
</feature>
<feature type="region of interest" description="Disordered" evidence="16">
    <location>
        <begin position="914"/>
        <end position="934"/>
    </location>
</feature>
<evidence type="ECO:0000256" key="13">
    <source>
        <dbReference type="ARBA" id="ARBA00023157"/>
    </source>
</evidence>
<keyword evidence="1" id="KW-1032">Host cell membrane</keyword>
<evidence type="ECO:0000259" key="20">
    <source>
        <dbReference type="Pfam" id="PF17417"/>
    </source>
</evidence>
<dbReference type="Pfam" id="PF00606">
    <property type="entry name" value="Glycoprotein_B"/>
    <property type="match status" value="1"/>
</dbReference>
<keyword evidence="11" id="KW-1039">Host endosome</keyword>
<evidence type="ECO:0000256" key="9">
    <source>
        <dbReference type="ARBA" id="ARBA00022879"/>
    </source>
</evidence>
<evidence type="ECO:0000256" key="16">
    <source>
        <dbReference type="SAM" id="MobiDB-lite"/>
    </source>
</evidence>
<keyword evidence="14" id="KW-0325">Glycoprotein</keyword>
<dbReference type="SUPFAM" id="SSF161008">
    <property type="entry name" value="Viral glycoprotein ectodomain-like"/>
    <property type="match status" value="1"/>
</dbReference>
<dbReference type="Proteomes" id="UP000243553">
    <property type="component" value="Segment"/>
</dbReference>
<feature type="region of interest" description="Disordered" evidence="16">
    <location>
        <begin position="36"/>
        <end position="115"/>
    </location>
</feature>
<keyword evidence="3 17" id="KW-0812">Transmembrane</keyword>
<dbReference type="InterPro" id="IPR000234">
    <property type="entry name" value="Herpes_Glycoprot_B"/>
</dbReference>
<dbReference type="GeneID" id="32707805"/>
<dbReference type="Gene3D" id="2.30.29.100">
    <property type="match status" value="1"/>
</dbReference>
<keyword evidence="9 21" id="KW-0261">Viral envelope protein</keyword>
<evidence type="ECO:0000256" key="11">
    <source>
        <dbReference type="ARBA" id="ARBA00023046"/>
    </source>
</evidence>
<evidence type="ECO:0000256" key="7">
    <source>
        <dbReference type="ARBA" id="ARBA00022844"/>
    </source>
</evidence>
<feature type="domain" description="Herpesvirus Glycoprotein B PH-like" evidence="20">
    <location>
        <begin position="387"/>
        <end position="483"/>
    </location>
</feature>
<dbReference type="OrthoDB" id="1372at10239"/>
<keyword evidence="10 17" id="KW-1133">Transmembrane helix</keyword>
<accession>A0A1S6JLM6</accession>
<protein>
    <submittedName>
        <fullName evidence="21">Envelope glycoprotein B</fullName>
    </submittedName>
</protein>
<dbReference type="EMBL" id="KY385637">
    <property type="protein sequence ID" value="AQS79188.1"/>
    <property type="molecule type" value="Genomic_DNA"/>
</dbReference>
<proteinExistence type="inferred from homology"/>
<dbReference type="HAMAP" id="MF_04032">
    <property type="entry name" value="HSV_GB"/>
    <property type="match status" value="1"/>
</dbReference>
<evidence type="ECO:0000313" key="22">
    <source>
        <dbReference type="Proteomes" id="UP000243553"/>
    </source>
</evidence>
<dbReference type="Gene3D" id="1.20.5.1890">
    <property type="match status" value="1"/>
</dbReference>
<dbReference type="Pfam" id="PF17416">
    <property type="entry name" value="Glycoprot_B_PH1"/>
    <property type="match status" value="1"/>
</dbReference>
<evidence type="ECO:0000256" key="5">
    <source>
        <dbReference type="ARBA" id="ARBA00022804"/>
    </source>
</evidence>
<evidence type="ECO:0000259" key="19">
    <source>
        <dbReference type="Pfam" id="PF17416"/>
    </source>
</evidence>
<evidence type="ECO:0000256" key="17">
    <source>
        <dbReference type="SAM" id="Phobius"/>
    </source>
</evidence>
<dbReference type="Pfam" id="PF17417">
    <property type="entry name" value="Glycoprot_B_PH2"/>
    <property type="match status" value="1"/>
</dbReference>
<organismHost>
    <name type="scientific">Ateles</name>
    <dbReference type="NCBI Taxonomy" id="9506"/>
</organismHost>
<keyword evidence="2" id="KW-0945">Host-virus interaction</keyword>
<evidence type="ECO:0000256" key="12">
    <source>
        <dbReference type="ARBA" id="ARBA00023136"/>
    </source>
</evidence>
<keyword evidence="7" id="KW-0946">Virion</keyword>
<dbReference type="InterPro" id="IPR038631">
    <property type="entry name" value="Glycoprot_B_PH2_sf"/>
</dbReference>
<keyword evidence="22" id="KW-1185">Reference proteome</keyword>
<evidence type="ECO:0000256" key="4">
    <source>
        <dbReference type="ARBA" id="ARBA00022729"/>
    </source>
</evidence>
<feature type="compositionally biased region" description="Low complexity" evidence="16">
    <location>
        <begin position="36"/>
        <end position="49"/>
    </location>
</feature>
<dbReference type="FunFam" id="2.30.30.1230:FF:000001">
    <property type="entry name" value="Envelope glycoprotein B"/>
    <property type="match status" value="1"/>
</dbReference>
<evidence type="ECO:0000256" key="10">
    <source>
        <dbReference type="ARBA" id="ARBA00022989"/>
    </source>
</evidence>
<evidence type="ECO:0000313" key="21">
    <source>
        <dbReference type="EMBL" id="AQS79188.1"/>
    </source>
</evidence>
<keyword evidence="5" id="KW-1161">Viral attachment to host cell</keyword>
<feature type="compositionally biased region" description="Acidic residues" evidence="16">
    <location>
        <begin position="54"/>
        <end position="69"/>
    </location>
</feature>
<dbReference type="GO" id="GO:0019062">
    <property type="term" value="P:virion attachment to host cell"/>
    <property type="evidence" value="ECO:0007669"/>
    <property type="project" value="UniProtKB-KW"/>
</dbReference>
<dbReference type="RefSeq" id="YP_009361910.1">
    <property type="nucleotide sequence ID" value="NC_034446.1"/>
</dbReference>
<gene>
    <name evidence="21" type="primary">UL27</name>
</gene>
<evidence type="ECO:0000256" key="3">
    <source>
        <dbReference type="ARBA" id="ARBA00022692"/>
    </source>
</evidence>
<evidence type="ECO:0000256" key="6">
    <source>
        <dbReference type="ARBA" id="ARBA00022812"/>
    </source>
</evidence>
<dbReference type="Gene3D" id="2.30.30.1230">
    <property type="match status" value="1"/>
</dbReference>
<dbReference type="GO" id="GO:0019031">
    <property type="term" value="C:viral envelope"/>
    <property type="evidence" value="ECO:0007669"/>
    <property type="project" value="UniProtKB-KW"/>
</dbReference>
<keyword evidence="15" id="KW-1160">Virus entry into host cell</keyword>
<sequence>MPRPRPRALRGSSPGWALVAAVAVGAALLMATLAVAAPPGPRGPAARSPGLEDASVEPVEDGDYDEYDDEGHTPTDVPGSGPESPGPDRPPRGPGGGSGRRRGSPGNGTRSAARRQLRESLRRIQAEYAASAFYVCPPPTGATVVQFEEPRPCPDVAAGKNFTEGIAVVFKENIAPYKFTATKYYKEITVSQTWQGSRYLQLTGLYNDRAPVPFSEITDLINGKGRCRSDVTYTRSQRRVTAYDGDEWGREVALVPAKSSTPNSRGWYTTDRVYAPNAHAGFYKTGTTVNCIVEEMEARSAFPYDSFVLATGEFVYASPFFGFSEDARRERNAYAPDRFRQVDGFYPRDLDSGQRAATPVVRNLLTTPTFTVGWDWKPKRPNVCSVTKWQVVEEMVRAEYGSAFRFTSAALSATFTSNLTQYPPELIEHSDCVAREAAESIDAIYARRYNASHVRVGGVQYYLAAGGFLLAFQPLLSNSLAEMYRREALLGGSGDLAAALAPPPVAAPASGAGPRGTISTTQTVEFARLQFTYDHIQKHVNEMLGRIAAAWCQLQNQELVLWNEARKLNPGAIASATVGTRVGARMLGDVMAVSTCIPVSPDNVIMQNSMRIPGHPKTCYARPLVSFRYTDEGELVEGQLGEDNEIRLEQNNVEPCTVGHKRYFVFGGGYVYFEEYAYSHQVSRADVPVVSTFVDLNLTMLEDHEFLPLEVYTRREIKDSGLLDYAEVQRRNQLHALRFSDIDRIMNDSANAALMAGLARFFDGMGDAGKAIGRAVLGVTEGLISVVSGVSSFLSNPFGALAVGLLVLAGLVAAFFAMRYIMRLRANPMRALYPLTTSGIKAEARAALGSGGDKGGAGDGAAGVEDFDEAKLEAARDMIRYMTLVSAMERTAHKAKKRGTSARISAHLTDMVLRRRRGAEYQPLSKDDEDGADP</sequence>
<dbReference type="InterPro" id="IPR035381">
    <property type="entry name" value="Glycoprot_B_PH2"/>
</dbReference>
<keyword evidence="13" id="KW-1015">Disulfide bond</keyword>
<evidence type="ECO:0000256" key="14">
    <source>
        <dbReference type="ARBA" id="ARBA00023180"/>
    </source>
</evidence>
<feature type="domain" description="Herpesvirus glycoprotein B ectodomain C-terminal" evidence="18">
    <location>
        <begin position="524"/>
        <end position="743"/>
    </location>
</feature>
<evidence type="ECO:0000256" key="2">
    <source>
        <dbReference type="ARBA" id="ARBA00022581"/>
    </source>
</evidence>
<evidence type="ECO:0000256" key="1">
    <source>
        <dbReference type="ARBA" id="ARBA00022511"/>
    </source>
</evidence>
<keyword evidence="12 17" id="KW-0472">Membrane</keyword>
<evidence type="ECO:0000256" key="15">
    <source>
        <dbReference type="ARBA" id="ARBA00023296"/>
    </source>
</evidence>
<dbReference type="InterPro" id="IPR035377">
    <property type="entry name" value="Glycoprot_B_PH1"/>
</dbReference>
<keyword evidence="8" id="KW-1043">Host membrane</keyword>
<feature type="transmembrane region" description="Helical" evidence="17">
    <location>
        <begin position="800"/>
        <end position="821"/>
    </location>
</feature>
<keyword evidence="6" id="KW-1040">Host Golgi apparatus</keyword>
<reference evidence="21 22" key="1">
    <citation type="journal article" date="2017" name="Arch. Virol.">
        <title>Sequence of the ateline alphaherpesvirus 1 (HVA1) genome.</title>
        <authorList>
            <person name="Eberle R."/>
            <person name="Black D.H."/>
        </authorList>
    </citation>
    <scope>NUCLEOTIDE SEQUENCE [LARGE SCALE GENOMIC DNA]</scope>
    <source>
        <strain evidence="21">Lennette</strain>
    </source>
</reference>
<evidence type="ECO:0000259" key="18">
    <source>
        <dbReference type="Pfam" id="PF00606"/>
    </source>
</evidence>
<name>A0A1S6JLM6_HSVA1</name>